<protein>
    <submittedName>
        <fullName evidence="8">Homeobox_KN domain-containing protein</fullName>
    </submittedName>
</protein>
<evidence type="ECO:0000256" key="3">
    <source>
        <dbReference type="ARBA" id="ARBA00023155"/>
    </source>
</evidence>
<evidence type="ECO:0000313" key="7">
    <source>
        <dbReference type="Proteomes" id="UP000492821"/>
    </source>
</evidence>
<name>A0A7E4VED1_PANRE</name>
<dbReference type="Pfam" id="PF05920">
    <property type="entry name" value="Homeobox_KN"/>
    <property type="match status" value="1"/>
</dbReference>
<sequence length="206" mass="22126">MDSSALFNAYLNTVLRSIYAPMPHLLMPMFGLPMMPANVFGPCPTHNVAVPMYQAQPAIKPLQKPSAVSSEESPQSSPPSQAPPLTHHVAAAAQPTVKPSRKSPFSILEPKMTDAPSSSIPTPESKLPPSSSLPALPMPSALPSVPSTKPSPPCPAPPAVKVCVEFTAEIKKILHDWFDAHLDYPYPSKHDVQLLTEKTPLTKTQV</sequence>
<dbReference type="Proteomes" id="UP000492821">
    <property type="component" value="Unassembled WGS sequence"/>
</dbReference>
<dbReference type="AlphaFoldDB" id="A0A7E4VED1"/>
<dbReference type="GO" id="GO:0005634">
    <property type="term" value="C:nucleus"/>
    <property type="evidence" value="ECO:0007669"/>
    <property type="project" value="UniProtKB-SubCell"/>
</dbReference>
<keyword evidence="4" id="KW-0539">Nucleus</keyword>
<dbReference type="InterPro" id="IPR009057">
    <property type="entry name" value="Homeodomain-like_sf"/>
</dbReference>
<feature type="compositionally biased region" description="Low complexity" evidence="5">
    <location>
        <begin position="121"/>
        <end position="148"/>
    </location>
</feature>
<dbReference type="InterPro" id="IPR008422">
    <property type="entry name" value="KN_HD"/>
</dbReference>
<proteinExistence type="predicted"/>
<dbReference type="GO" id="GO:0006355">
    <property type="term" value="P:regulation of DNA-templated transcription"/>
    <property type="evidence" value="ECO:0007669"/>
    <property type="project" value="InterPro"/>
</dbReference>
<evidence type="ECO:0000256" key="2">
    <source>
        <dbReference type="ARBA" id="ARBA00023125"/>
    </source>
</evidence>
<feature type="region of interest" description="Disordered" evidence="5">
    <location>
        <begin position="61"/>
        <end position="156"/>
    </location>
</feature>
<evidence type="ECO:0000256" key="1">
    <source>
        <dbReference type="ARBA" id="ARBA00004123"/>
    </source>
</evidence>
<keyword evidence="3" id="KW-0371">Homeobox</keyword>
<keyword evidence="7" id="KW-1185">Reference proteome</keyword>
<dbReference type="WBParaSite" id="Pan_g1980.t1">
    <property type="protein sequence ID" value="Pan_g1980.t1"/>
    <property type="gene ID" value="Pan_g1980"/>
</dbReference>
<dbReference type="CDD" id="cd00086">
    <property type="entry name" value="homeodomain"/>
    <property type="match status" value="1"/>
</dbReference>
<reference evidence="8" key="2">
    <citation type="submission" date="2020-10" db="UniProtKB">
        <authorList>
            <consortium name="WormBaseParasite"/>
        </authorList>
    </citation>
    <scope>IDENTIFICATION</scope>
</reference>
<keyword evidence="2" id="KW-0238">DNA-binding</keyword>
<evidence type="ECO:0000313" key="8">
    <source>
        <dbReference type="WBParaSite" id="Pan_g1980.t1"/>
    </source>
</evidence>
<accession>A0A7E4VED1</accession>
<feature type="domain" description="KN homeodomain" evidence="6">
    <location>
        <begin position="177"/>
        <end position="206"/>
    </location>
</feature>
<reference evidence="7" key="1">
    <citation type="journal article" date="2013" name="Genetics">
        <title>The draft genome and transcriptome of Panagrellus redivivus are shaped by the harsh demands of a free-living lifestyle.</title>
        <authorList>
            <person name="Srinivasan J."/>
            <person name="Dillman A.R."/>
            <person name="Macchietto M.G."/>
            <person name="Heikkinen L."/>
            <person name="Lakso M."/>
            <person name="Fracchia K.M."/>
            <person name="Antoshechkin I."/>
            <person name="Mortazavi A."/>
            <person name="Wong G."/>
            <person name="Sternberg P.W."/>
        </authorList>
    </citation>
    <scope>NUCLEOTIDE SEQUENCE [LARGE SCALE GENOMIC DNA]</scope>
    <source>
        <strain evidence="7">MT8872</strain>
    </source>
</reference>
<dbReference type="SUPFAM" id="SSF46689">
    <property type="entry name" value="Homeodomain-like"/>
    <property type="match status" value="1"/>
</dbReference>
<dbReference type="InterPro" id="IPR001356">
    <property type="entry name" value="HD"/>
</dbReference>
<evidence type="ECO:0000256" key="5">
    <source>
        <dbReference type="SAM" id="MobiDB-lite"/>
    </source>
</evidence>
<feature type="compositionally biased region" description="Low complexity" evidence="5">
    <location>
        <begin position="65"/>
        <end position="75"/>
    </location>
</feature>
<evidence type="ECO:0000259" key="6">
    <source>
        <dbReference type="Pfam" id="PF05920"/>
    </source>
</evidence>
<dbReference type="Gene3D" id="1.10.10.60">
    <property type="entry name" value="Homeodomain-like"/>
    <property type="match status" value="1"/>
</dbReference>
<comment type="subcellular location">
    <subcellularLocation>
        <location evidence="1">Nucleus</location>
    </subcellularLocation>
</comment>
<organism evidence="7 8">
    <name type="scientific">Panagrellus redivivus</name>
    <name type="common">Microworm</name>
    <dbReference type="NCBI Taxonomy" id="6233"/>
    <lineage>
        <taxon>Eukaryota</taxon>
        <taxon>Metazoa</taxon>
        <taxon>Ecdysozoa</taxon>
        <taxon>Nematoda</taxon>
        <taxon>Chromadorea</taxon>
        <taxon>Rhabditida</taxon>
        <taxon>Tylenchina</taxon>
        <taxon>Panagrolaimomorpha</taxon>
        <taxon>Panagrolaimoidea</taxon>
        <taxon>Panagrolaimidae</taxon>
        <taxon>Panagrellus</taxon>
    </lineage>
</organism>
<dbReference type="GO" id="GO:0003677">
    <property type="term" value="F:DNA binding"/>
    <property type="evidence" value="ECO:0007669"/>
    <property type="project" value="UniProtKB-KW"/>
</dbReference>
<evidence type="ECO:0000256" key="4">
    <source>
        <dbReference type="ARBA" id="ARBA00023242"/>
    </source>
</evidence>